<dbReference type="AlphaFoldDB" id="A0AA38UL36"/>
<evidence type="ECO:0000313" key="3">
    <source>
        <dbReference type="Proteomes" id="UP001163850"/>
    </source>
</evidence>
<accession>A0AA38UL36</accession>
<evidence type="ECO:0000256" key="1">
    <source>
        <dbReference type="SAM" id="MobiDB-lite"/>
    </source>
</evidence>
<gene>
    <name evidence="2" type="ORF">F5890DRAFT_1560445</name>
</gene>
<reference evidence="2" key="1">
    <citation type="submission" date="2022-08" db="EMBL/GenBank/DDBJ databases">
        <authorList>
            <consortium name="DOE Joint Genome Institute"/>
            <person name="Min B."/>
            <person name="Riley R."/>
            <person name="Sierra-Patev S."/>
            <person name="Naranjo-Ortiz M."/>
            <person name="Looney B."/>
            <person name="Konkel Z."/>
            <person name="Slot J.C."/>
            <person name="Sakamoto Y."/>
            <person name="Steenwyk J.L."/>
            <person name="Rokas A."/>
            <person name="Carro J."/>
            <person name="Camarero S."/>
            <person name="Ferreira P."/>
            <person name="Molpeceres G."/>
            <person name="Ruiz-Duenas F.J."/>
            <person name="Serrano A."/>
            <person name="Henrissat B."/>
            <person name="Drula E."/>
            <person name="Hughes K.W."/>
            <person name="Mata J.L."/>
            <person name="Ishikawa N.K."/>
            <person name="Vargas-Isla R."/>
            <person name="Ushijima S."/>
            <person name="Smith C.A."/>
            <person name="Ahrendt S."/>
            <person name="Andreopoulos W."/>
            <person name="He G."/>
            <person name="Labutti K."/>
            <person name="Lipzen A."/>
            <person name="Ng V."/>
            <person name="Sandor L."/>
            <person name="Barry K."/>
            <person name="Martinez A.T."/>
            <person name="Xiao Y."/>
            <person name="Gibbons J.G."/>
            <person name="Terashima K."/>
            <person name="Hibbett D.S."/>
            <person name="Grigoriev I.V."/>
        </authorList>
    </citation>
    <scope>NUCLEOTIDE SEQUENCE</scope>
    <source>
        <strain evidence="2">TFB7829</strain>
    </source>
</reference>
<protein>
    <submittedName>
        <fullName evidence="2">Uncharacterized protein</fullName>
    </submittedName>
</protein>
<evidence type="ECO:0000313" key="2">
    <source>
        <dbReference type="EMBL" id="KAJ3978382.1"/>
    </source>
</evidence>
<proteinExistence type="predicted"/>
<sequence length="62" mass="6794">MIVKGGCHSDSDGDSNPEQDGASPPFLPQILRRAIQRVPGAYQLVDHWSAVPNLRGNKRRLA</sequence>
<comment type="caution">
    <text evidence="2">The sequence shown here is derived from an EMBL/GenBank/DDBJ whole genome shotgun (WGS) entry which is preliminary data.</text>
</comment>
<dbReference type="Proteomes" id="UP001163850">
    <property type="component" value="Unassembled WGS sequence"/>
</dbReference>
<dbReference type="EMBL" id="MU803297">
    <property type="protein sequence ID" value="KAJ3978382.1"/>
    <property type="molecule type" value="Genomic_DNA"/>
</dbReference>
<feature type="region of interest" description="Disordered" evidence="1">
    <location>
        <begin position="1"/>
        <end position="27"/>
    </location>
</feature>
<name>A0AA38UL36_9AGAR</name>
<organism evidence="2 3">
    <name type="scientific">Lentinula detonsa</name>
    <dbReference type="NCBI Taxonomy" id="2804962"/>
    <lineage>
        <taxon>Eukaryota</taxon>
        <taxon>Fungi</taxon>
        <taxon>Dikarya</taxon>
        <taxon>Basidiomycota</taxon>
        <taxon>Agaricomycotina</taxon>
        <taxon>Agaricomycetes</taxon>
        <taxon>Agaricomycetidae</taxon>
        <taxon>Agaricales</taxon>
        <taxon>Marasmiineae</taxon>
        <taxon>Omphalotaceae</taxon>
        <taxon>Lentinula</taxon>
    </lineage>
</organism>